<proteinExistence type="predicted"/>
<dbReference type="EMBL" id="PGOL01002424">
    <property type="protein sequence ID" value="PKI48225.1"/>
    <property type="molecule type" value="Genomic_DNA"/>
</dbReference>
<evidence type="ECO:0000313" key="2">
    <source>
        <dbReference type="EMBL" id="PKI48225.1"/>
    </source>
</evidence>
<feature type="compositionally biased region" description="Basic and acidic residues" evidence="1">
    <location>
        <begin position="77"/>
        <end position="86"/>
    </location>
</feature>
<organism evidence="2 3">
    <name type="scientific">Punica granatum</name>
    <name type="common">Pomegranate</name>
    <dbReference type="NCBI Taxonomy" id="22663"/>
    <lineage>
        <taxon>Eukaryota</taxon>
        <taxon>Viridiplantae</taxon>
        <taxon>Streptophyta</taxon>
        <taxon>Embryophyta</taxon>
        <taxon>Tracheophyta</taxon>
        <taxon>Spermatophyta</taxon>
        <taxon>Magnoliopsida</taxon>
        <taxon>eudicotyledons</taxon>
        <taxon>Gunneridae</taxon>
        <taxon>Pentapetalae</taxon>
        <taxon>rosids</taxon>
        <taxon>malvids</taxon>
        <taxon>Myrtales</taxon>
        <taxon>Lythraceae</taxon>
        <taxon>Punica</taxon>
    </lineage>
</organism>
<dbReference type="Proteomes" id="UP000233551">
    <property type="component" value="Unassembled WGS sequence"/>
</dbReference>
<comment type="caution">
    <text evidence="2">The sequence shown here is derived from an EMBL/GenBank/DDBJ whole genome shotgun (WGS) entry which is preliminary data.</text>
</comment>
<protein>
    <submittedName>
        <fullName evidence="2">Uncharacterized protein</fullName>
    </submittedName>
</protein>
<gene>
    <name evidence="2" type="ORF">CRG98_031380</name>
</gene>
<evidence type="ECO:0000256" key="1">
    <source>
        <dbReference type="SAM" id="MobiDB-lite"/>
    </source>
</evidence>
<evidence type="ECO:0000313" key="3">
    <source>
        <dbReference type="Proteomes" id="UP000233551"/>
    </source>
</evidence>
<name>A0A2I0IW73_PUNGR</name>
<keyword evidence="3" id="KW-1185">Reference proteome</keyword>
<feature type="region of interest" description="Disordered" evidence="1">
    <location>
        <begin position="1"/>
        <end position="86"/>
    </location>
</feature>
<feature type="compositionally biased region" description="Polar residues" evidence="1">
    <location>
        <begin position="63"/>
        <end position="73"/>
    </location>
</feature>
<reference evidence="2 3" key="1">
    <citation type="submission" date="2017-11" db="EMBL/GenBank/DDBJ databases">
        <title>De-novo sequencing of pomegranate (Punica granatum L.) genome.</title>
        <authorList>
            <person name="Akparov Z."/>
            <person name="Amiraslanov A."/>
            <person name="Hajiyeva S."/>
            <person name="Abbasov M."/>
            <person name="Kaur K."/>
            <person name="Hamwieh A."/>
            <person name="Solovyev V."/>
            <person name="Salamov A."/>
            <person name="Braich B."/>
            <person name="Kosarev P."/>
            <person name="Mahmoud A."/>
            <person name="Hajiyev E."/>
            <person name="Babayeva S."/>
            <person name="Izzatullayeva V."/>
            <person name="Mammadov A."/>
            <person name="Mammadov A."/>
            <person name="Sharifova S."/>
            <person name="Ojaghi J."/>
            <person name="Eynullazada K."/>
            <person name="Bayramov B."/>
            <person name="Abdulazimova A."/>
            <person name="Shahmuradov I."/>
        </authorList>
    </citation>
    <scope>NUCLEOTIDE SEQUENCE [LARGE SCALE GENOMIC DNA]</scope>
    <source>
        <strain evidence="3">cv. AG2017</strain>
        <tissue evidence="2">Leaf</tissue>
    </source>
</reference>
<sequence length="86" mass="9281">MTNGTSGRVSEASCLSRSTPELSQTPFLTGLPGAQSKDKQTAPGSGPARTQGPPRPWNRFQIALQNSTWSPEWTPTWKKDPLSNGI</sequence>
<accession>A0A2I0IW73</accession>
<feature type="compositionally biased region" description="Polar residues" evidence="1">
    <location>
        <begin position="1"/>
        <end position="27"/>
    </location>
</feature>
<dbReference type="AlphaFoldDB" id="A0A2I0IW73"/>